<evidence type="ECO:0000256" key="1">
    <source>
        <dbReference type="SAM" id="MobiDB-lite"/>
    </source>
</evidence>
<keyword evidence="3" id="KW-1185">Reference proteome</keyword>
<sequence length="105" mass="11902">MSETCKKIAHLFSRAHSSTCSSIALDRADGSKRHPLSKERRKKNKKKLKNKKGVLGIVVEKGKMQAIMTQCNVPLRCIIQQVDHFHSQGYSIGFDGAYKRFIRSL</sequence>
<accession>A0AAV4XX66</accession>
<comment type="caution">
    <text evidence="2">The sequence shown here is derived from an EMBL/GenBank/DDBJ whole genome shotgun (WGS) entry which is preliminary data.</text>
</comment>
<protein>
    <submittedName>
        <fullName evidence="2">Uncharacterized protein</fullName>
    </submittedName>
</protein>
<name>A0AAV4XX66_CAEEX</name>
<dbReference type="AlphaFoldDB" id="A0AAV4XX66"/>
<dbReference type="EMBL" id="BPLR01018354">
    <property type="protein sequence ID" value="GIY98888.1"/>
    <property type="molecule type" value="Genomic_DNA"/>
</dbReference>
<proteinExistence type="predicted"/>
<feature type="compositionally biased region" description="Basic residues" evidence="1">
    <location>
        <begin position="39"/>
        <end position="49"/>
    </location>
</feature>
<feature type="region of interest" description="Disordered" evidence="1">
    <location>
        <begin position="30"/>
        <end position="49"/>
    </location>
</feature>
<dbReference type="Proteomes" id="UP001054945">
    <property type="component" value="Unassembled WGS sequence"/>
</dbReference>
<evidence type="ECO:0000313" key="3">
    <source>
        <dbReference type="Proteomes" id="UP001054945"/>
    </source>
</evidence>
<organism evidence="2 3">
    <name type="scientific">Caerostris extrusa</name>
    <name type="common">Bark spider</name>
    <name type="synonym">Caerostris bankana</name>
    <dbReference type="NCBI Taxonomy" id="172846"/>
    <lineage>
        <taxon>Eukaryota</taxon>
        <taxon>Metazoa</taxon>
        <taxon>Ecdysozoa</taxon>
        <taxon>Arthropoda</taxon>
        <taxon>Chelicerata</taxon>
        <taxon>Arachnida</taxon>
        <taxon>Araneae</taxon>
        <taxon>Araneomorphae</taxon>
        <taxon>Entelegynae</taxon>
        <taxon>Araneoidea</taxon>
        <taxon>Araneidae</taxon>
        <taxon>Caerostris</taxon>
    </lineage>
</organism>
<evidence type="ECO:0000313" key="2">
    <source>
        <dbReference type="EMBL" id="GIY98888.1"/>
    </source>
</evidence>
<reference evidence="2 3" key="1">
    <citation type="submission" date="2021-06" db="EMBL/GenBank/DDBJ databases">
        <title>Caerostris extrusa draft genome.</title>
        <authorList>
            <person name="Kono N."/>
            <person name="Arakawa K."/>
        </authorList>
    </citation>
    <scope>NUCLEOTIDE SEQUENCE [LARGE SCALE GENOMIC DNA]</scope>
</reference>
<gene>
    <name evidence="2" type="ORF">CEXT_192771</name>
</gene>